<comment type="similarity">
    <text evidence="1 11">Belongs to the class-I pyridine nucleotide-disulfide oxidoreductase family.</text>
</comment>
<dbReference type="PRINTS" id="PR00368">
    <property type="entry name" value="FADPNR"/>
</dbReference>
<dbReference type="PANTHER" id="PTHR22912">
    <property type="entry name" value="DISULFIDE OXIDOREDUCTASE"/>
    <property type="match status" value="1"/>
</dbReference>
<sequence length="500" mass="53408">MVLIARQLPKSTRSTYMAAFASPLLRRWGSSATTEHDLVVIGGGPGGYVAAIKAAQLGLKTACVEKRGSLGGTCLNVGCIPSKSLLNNSHLLHQAQHDFAKRGIEVGEVKLNLEQMMKQKETSVTGLTKGIEFLFKKNKVDYVKGHGRFASPHEVEVELLDGGKQVLKAKNIIIATGSEPTHMPGLEVDEKQIVTSTGALSLEKVPEKMIVIGGGVIGLELGSVWSRLGAEVTVVEYMSAIGAGMDTQLAKAFHRTLQKQGLKFKLNTKVVGSEKKDGRVQLKVEAAKGGKEETLEADVVLVAVGRRPNTDGLAVENAGVSLDKRGRVEIGDRFVTASHSHIRCIGDATVGPMLAHKAEEEGIAAVEDIAGGHGHVNYNAIPSVIYTHPEVAWCGQTEEQVKESGVKYNVGSFPFSANSRAKTNDDTEGMIKVISDAETDRILGAHIMGPNAGEMIAEAVLAMEYGASSEDVARTCHAHPTLSEAFKEACMATYDKPIHM</sequence>
<dbReference type="InterPro" id="IPR004099">
    <property type="entry name" value="Pyr_nucl-diS_OxRdtase_dimer"/>
</dbReference>
<dbReference type="Gene3D" id="3.30.390.30">
    <property type="match status" value="1"/>
</dbReference>
<feature type="binding site" evidence="9">
    <location>
        <position position="236"/>
    </location>
    <ligand>
        <name>NAD(+)</name>
        <dbReference type="ChEBI" id="CHEBI:57540"/>
    </ligand>
</feature>
<evidence type="ECO:0000313" key="14">
    <source>
        <dbReference type="EMBL" id="KAJ1954446.1"/>
    </source>
</evidence>
<dbReference type="Pfam" id="PF02852">
    <property type="entry name" value="Pyr_redox_dim"/>
    <property type="match status" value="1"/>
</dbReference>
<protein>
    <recommendedName>
        <fullName evidence="11">Dihydrolipoyl dehydrogenase</fullName>
        <ecNumber evidence="11">1.8.1.4</ecNumber>
    </recommendedName>
</protein>
<evidence type="ECO:0000256" key="7">
    <source>
        <dbReference type="ARBA" id="ARBA00023284"/>
    </source>
</evidence>
<dbReference type="InterPro" id="IPR050151">
    <property type="entry name" value="Class-I_Pyr_Nuc-Dis_Oxidored"/>
</dbReference>
<keyword evidence="9" id="KW-0547">Nucleotide-binding</keyword>
<proteinExistence type="inferred from homology"/>
<feature type="binding site" evidence="9">
    <location>
        <begin position="213"/>
        <end position="220"/>
    </location>
    <ligand>
        <name>NAD(+)</name>
        <dbReference type="ChEBI" id="CHEBI:57540"/>
    </ligand>
</feature>
<dbReference type="Pfam" id="PF07992">
    <property type="entry name" value="Pyr_redox_2"/>
    <property type="match status" value="1"/>
</dbReference>
<dbReference type="InterPro" id="IPR036188">
    <property type="entry name" value="FAD/NAD-bd_sf"/>
</dbReference>
<keyword evidence="15" id="KW-1185">Reference proteome</keyword>
<feature type="binding site" evidence="9">
    <location>
        <position position="305"/>
    </location>
    <ligand>
        <name>NAD(+)</name>
        <dbReference type="ChEBI" id="CHEBI:57540"/>
    </ligand>
</feature>
<comment type="miscellaneous">
    <text evidence="11">The active site is a redox-active disulfide bond.</text>
</comment>
<feature type="binding site" evidence="9">
    <location>
        <position position="347"/>
    </location>
    <ligand>
        <name>FAD</name>
        <dbReference type="ChEBI" id="CHEBI:57692"/>
    </ligand>
</feature>
<feature type="binding site" evidence="9">
    <location>
        <position position="83"/>
    </location>
    <ligand>
        <name>FAD</name>
        <dbReference type="ChEBI" id="CHEBI:57692"/>
    </ligand>
</feature>
<keyword evidence="4 11" id="KW-0560">Oxidoreductase</keyword>
<keyword evidence="3 9" id="KW-0274">FAD</keyword>
<evidence type="ECO:0000256" key="5">
    <source>
        <dbReference type="ARBA" id="ARBA00023027"/>
    </source>
</evidence>
<comment type="cofactor">
    <cofactor evidence="9 11">
        <name>FAD</name>
        <dbReference type="ChEBI" id="CHEBI:57692"/>
    </cofactor>
    <text evidence="9 11">Binds 1 FAD per subunit.</text>
</comment>
<dbReference type="SUPFAM" id="SSF51905">
    <property type="entry name" value="FAD/NAD(P)-binding domain"/>
    <property type="match status" value="1"/>
</dbReference>
<dbReference type="SUPFAM" id="SSF55424">
    <property type="entry name" value="FAD/NAD-linked reductases, dimerisation (C-terminal) domain"/>
    <property type="match status" value="1"/>
</dbReference>
<evidence type="ECO:0000256" key="6">
    <source>
        <dbReference type="ARBA" id="ARBA00023157"/>
    </source>
</evidence>
<keyword evidence="5 9" id="KW-0520">NAD</keyword>
<dbReference type="GO" id="GO:0006103">
    <property type="term" value="P:2-oxoglutarate metabolic process"/>
    <property type="evidence" value="ECO:0007669"/>
    <property type="project" value="TreeGrafter"/>
</dbReference>
<dbReference type="PRINTS" id="PR00411">
    <property type="entry name" value="PNDRDTASEI"/>
</dbReference>
<dbReference type="GO" id="GO:0005739">
    <property type="term" value="C:mitochondrion"/>
    <property type="evidence" value="ECO:0007669"/>
    <property type="project" value="TreeGrafter"/>
</dbReference>
<comment type="caution">
    <text evidence="14">The sequence shown here is derived from an EMBL/GenBank/DDBJ whole genome shotgun (WGS) entry which is preliminary data.</text>
</comment>
<reference evidence="14" key="1">
    <citation type="submission" date="2022-07" db="EMBL/GenBank/DDBJ databases">
        <title>Phylogenomic reconstructions and comparative analyses of Kickxellomycotina fungi.</title>
        <authorList>
            <person name="Reynolds N.K."/>
            <person name="Stajich J.E."/>
            <person name="Barry K."/>
            <person name="Grigoriev I.V."/>
            <person name="Crous P."/>
            <person name="Smith M.E."/>
        </authorList>
    </citation>
    <scope>NUCLEOTIDE SEQUENCE</scope>
    <source>
        <strain evidence="14">RSA 1196</strain>
    </source>
</reference>
<evidence type="ECO:0000256" key="9">
    <source>
        <dbReference type="PIRSR" id="PIRSR000350-3"/>
    </source>
</evidence>
<dbReference type="GO" id="GO:0004148">
    <property type="term" value="F:dihydrolipoyl dehydrogenase (NADH) activity"/>
    <property type="evidence" value="ECO:0007669"/>
    <property type="project" value="UniProtKB-EC"/>
</dbReference>
<keyword evidence="2 11" id="KW-0285">Flavoprotein</keyword>
<dbReference type="EC" id="1.8.1.4" evidence="11"/>
<feature type="disulfide bond" description="Redox-active" evidence="10">
    <location>
        <begin position="74"/>
        <end position="79"/>
    </location>
</feature>
<dbReference type="InterPro" id="IPR006258">
    <property type="entry name" value="Lipoamide_DH"/>
</dbReference>
<gene>
    <name evidence="14" type="primary">LPD1</name>
    <name evidence="14" type="ORF">IWQ62_005756</name>
</gene>
<dbReference type="FunFam" id="3.50.50.60:FF:000001">
    <property type="entry name" value="Dihydrolipoyl dehydrogenase, mitochondrial"/>
    <property type="match status" value="1"/>
</dbReference>
<feature type="binding site" evidence="9">
    <location>
        <begin position="353"/>
        <end position="356"/>
    </location>
    <ligand>
        <name>FAD</name>
        <dbReference type="ChEBI" id="CHEBI:57692"/>
    </ligand>
</feature>
<evidence type="ECO:0000313" key="15">
    <source>
        <dbReference type="Proteomes" id="UP001150925"/>
    </source>
</evidence>
<keyword evidence="6" id="KW-1015">Disulfide bond</keyword>
<evidence type="ECO:0000256" key="8">
    <source>
        <dbReference type="PIRSR" id="PIRSR000350-2"/>
    </source>
</evidence>
<evidence type="ECO:0000256" key="11">
    <source>
        <dbReference type="RuleBase" id="RU003692"/>
    </source>
</evidence>
<feature type="active site" description="Proton acceptor" evidence="8">
    <location>
        <position position="479"/>
    </location>
</feature>
<name>A0A9W8APU0_9FUNG</name>
<evidence type="ECO:0000259" key="13">
    <source>
        <dbReference type="Pfam" id="PF07992"/>
    </source>
</evidence>
<dbReference type="InterPro" id="IPR012999">
    <property type="entry name" value="Pyr_OxRdtase_I_AS"/>
</dbReference>
<comment type="catalytic activity">
    <reaction evidence="11">
        <text>N(6)-[(R)-dihydrolipoyl]-L-lysyl-[protein] + NAD(+) = N(6)-[(R)-lipoyl]-L-lysyl-[protein] + NADH + H(+)</text>
        <dbReference type="Rhea" id="RHEA:15045"/>
        <dbReference type="Rhea" id="RHEA-COMP:10474"/>
        <dbReference type="Rhea" id="RHEA-COMP:10475"/>
        <dbReference type="ChEBI" id="CHEBI:15378"/>
        <dbReference type="ChEBI" id="CHEBI:57540"/>
        <dbReference type="ChEBI" id="CHEBI:57945"/>
        <dbReference type="ChEBI" id="CHEBI:83099"/>
        <dbReference type="ChEBI" id="CHEBI:83100"/>
        <dbReference type="EC" id="1.8.1.4"/>
    </reaction>
</comment>
<feature type="binding site" evidence="9">
    <location>
        <begin position="176"/>
        <end position="178"/>
    </location>
    <ligand>
        <name>FAD</name>
        <dbReference type="ChEBI" id="CHEBI:57692"/>
    </ligand>
</feature>
<accession>A0A9W8APU0</accession>
<dbReference type="GO" id="GO:0045252">
    <property type="term" value="C:oxoglutarate dehydrogenase complex"/>
    <property type="evidence" value="ECO:0007669"/>
    <property type="project" value="TreeGrafter"/>
</dbReference>
<dbReference type="InterPro" id="IPR023753">
    <property type="entry name" value="FAD/NAD-binding_dom"/>
</dbReference>
<dbReference type="PIRSF" id="PIRSF000350">
    <property type="entry name" value="Mercury_reductase_MerA"/>
    <property type="match status" value="1"/>
</dbReference>
<evidence type="ECO:0000256" key="3">
    <source>
        <dbReference type="ARBA" id="ARBA00022827"/>
    </source>
</evidence>
<feature type="binding site" evidence="9">
    <location>
        <position position="147"/>
    </location>
    <ligand>
        <name>FAD</name>
        <dbReference type="ChEBI" id="CHEBI:57692"/>
    </ligand>
</feature>
<dbReference type="FunFam" id="3.30.390.30:FF:000001">
    <property type="entry name" value="Dihydrolipoyl dehydrogenase"/>
    <property type="match status" value="1"/>
</dbReference>
<dbReference type="InterPro" id="IPR016156">
    <property type="entry name" value="FAD/NAD-linked_Rdtase_dimer_sf"/>
</dbReference>
<dbReference type="Gene3D" id="3.50.50.60">
    <property type="entry name" value="FAD/NAD(P)-binding domain"/>
    <property type="match status" value="2"/>
</dbReference>
<feature type="domain" description="Pyridine nucleotide-disulphide oxidoreductase dimerisation" evidence="12">
    <location>
        <begin position="381"/>
        <end position="489"/>
    </location>
</feature>
<evidence type="ECO:0000256" key="4">
    <source>
        <dbReference type="ARBA" id="ARBA00023002"/>
    </source>
</evidence>
<keyword evidence="7 11" id="KW-0676">Redox-active center</keyword>
<feature type="domain" description="FAD/NAD(P)-binding" evidence="13">
    <location>
        <begin position="37"/>
        <end position="362"/>
    </location>
</feature>
<dbReference type="OrthoDB" id="361797at2759"/>
<organism evidence="14 15">
    <name type="scientific">Dispira parvispora</name>
    <dbReference type="NCBI Taxonomy" id="1520584"/>
    <lineage>
        <taxon>Eukaryota</taxon>
        <taxon>Fungi</taxon>
        <taxon>Fungi incertae sedis</taxon>
        <taxon>Zoopagomycota</taxon>
        <taxon>Kickxellomycotina</taxon>
        <taxon>Dimargaritomycetes</taxon>
        <taxon>Dimargaritales</taxon>
        <taxon>Dimargaritaceae</taxon>
        <taxon>Dispira</taxon>
    </lineage>
</organism>
<dbReference type="PANTHER" id="PTHR22912:SF151">
    <property type="entry name" value="DIHYDROLIPOYL DEHYDROGENASE, MITOCHONDRIAL"/>
    <property type="match status" value="1"/>
</dbReference>
<dbReference type="AlphaFoldDB" id="A0A9W8APU0"/>
<dbReference type="InterPro" id="IPR001100">
    <property type="entry name" value="Pyr_nuc-diS_OxRdtase"/>
</dbReference>
<dbReference type="PROSITE" id="PS00076">
    <property type="entry name" value="PYRIDINE_REDOX_1"/>
    <property type="match status" value="1"/>
</dbReference>
<evidence type="ECO:0000256" key="1">
    <source>
        <dbReference type="ARBA" id="ARBA00007532"/>
    </source>
</evidence>
<evidence type="ECO:0000256" key="10">
    <source>
        <dbReference type="PIRSR" id="PIRSR000350-4"/>
    </source>
</evidence>
<dbReference type="GO" id="GO:0050660">
    <property type="term" value="F:flavin adenine dinucleotide binding"/>
    <property type="evidence" value="ECO:0007669"/>
    <property type="project" value="InterPro"/>
</dbReference>
<dbReference type="NCBIfam" id="TIGR01350">
    <property type="entry name" value="lipoamide_DH"/>
    <property type="match status" value="1"/>
</dbReference>
<dbReference type="Proteomes" id="UP001150925">
    <property type="component" value="Unassembled WGS sequence"/>
</dbReference>
<evidence type="ECO:0000259" key="12">
    <source>
        <dbReference type="Pfam" id="PF02852"/>
    </source>
</evidence>
<dbReference type="EMBL" id="JANBPY010002574">
    <property type="protein sequence ID" value="KAJ1954446.1"/>
    <property type="molecule type" value="Genomic_DNA"/>
</dbReference>
<evidence type="ECO:0000256" key="2">
    <source>
        <dbReference type="ARBA" id="ARBA00022630"/>
    </source>
</evidence>